<keyword evidence="1" id="KW-1133">Transmembrane helix</keyword>
<dbReference type="Gene3D" id="3.50.4.10">
    <property type="entry name" value="Hepatocyte Growth Factor"/>
    <property type="match status" value="2"/>
</dbReference>
<dbReference type="EMBL" id="CAJOBO010002632">
    <property type="protein sequence ID" value="CAF4461103.1"/>
    <property type="molecule type" value="Genomic_DNA"/>
</dbReference>
<organism evidence="4 5">
    <name type="scientific">Rotaria socialis</name>
    <dbReference type="NCBI Taxonomy" id="392032"/>
    <lineage>
        <taxon>Eukaryota</taxon>
        <taxon>Metazoa</taxon>
        <taxon>Spiralia</taxon>
        <taxon>Gnathifera</taxon>
        <taxon>Rotifera</taxon>
        <taxon>Eurotatoria</taxon>
        <taxon>Bdelloidea</taxon>
        <taxon>Philodinida</taxon>
        <taxon>Philodinidae</taxon>
        <taxon>Rotaria</taxon>
    </lineage>
</organism>
<protein>
    <recommendedName>
        <fullName evidence="2">Apple domain-containing protein</fullName>
    </recommendedName>
</protein>
<feature type="domain" description="Apple" evidence="2">
    <location>
        <begin position="157"/>
        <end position="199"/>
    </location>
</feature>
<keyword evidence="1" id="KW-0812">Transmembrane</keyword>
<reference evidence="4" key="1">
    <citation type="submission" date="2021-02" db="EMBL/GenBank/DDBJ databases">
        <authorList>
            <person name="Nowell W R."/>
        </authorList>
    </citation>
    <scope>NUCLEOTIDE SEQUENCE</scope>
</reference>
<keyword evidence="1" id="KW-0472">Membrane</keyword>
<evidence type="ECO:0000256" key="1">
    <source>
        <dbReference type="SAM" id="Phobius"/>
    </source>
</evidence>
<dbReference type="Proteomes" id="UP000663851">
    <property type="component" value="Unassembled WGS sequence"/>
</dbReference>
<dbReference type="AlphaFoldDB" id="A0A821FRT3"/>
<evidence type="ECO:0000259" key="2">
    <source>
        <dbReference type="Pfam" id="PF14295"/>
    </source>
</evidence>
<dbReference type="InterPro" id="IPR003609">
    <property type="entry name" value="Pan_app"/>
</dbReference>
<feature type="transmembrane region" description="Helical" evidence="1">
    <location>
        <begin position="26"/>
        <end position="49"/>
    </location>
</feature>
<sequence length="221" mass="24057">MLFFLGACLYPKFEHSRRRWYAKQRFLITMGLLIIACIVGVTLGCVLGTKAANKMSGGNDSNIQWAGNNWAKSCDFPGNDMSNVQISGEDCGGKCAQTPNCTHFTWTRYLGGTCWLKSGEVSKKDAIETSDPSMVCGLMEIYSSVLWNGNNWALSCDFPGNDMSNVQISGEDCGGLCANTSNCTHFTWTTYLNGTCWLKSGPVSKNDAILTTDLTMVCGVV</sequence>
<evidence type="ECO:0000313" key="4">
    <source>
        <dbReference type="EMBL" id="CAF4655199.1"/>
    </source>
</evidence>
<evidence type="ECO:0000313" key="5">
    <source>
        <dbReference type="Proteomes" id="UP000663848"/>
    </source>
</evidence>
<dbReference type="EMBL" id="CAJOBR010002073">
    <property type="protein sequence ID" value="CAF4655199.1"/>
    <property type="molecule type" value="Genomic_DNA"/>
</dbReference>
<evidence type="ECO:0000313" key="3">
    <source>
        <dbReference type="EMBL" id="CAF4461103.1"/>
    </source>
</evidence>
<dbReference type="Proteomes" id="UP000663848">
    <property type="component" value="Unassembled WGS sequence"/>
</dbReference>
<feature type="domain" description="Apple" evidence="2">
    <location>
        <begin position="75"/>
        <end position="117"/>
    </location>
</feature>
<accession>A0A821FRT3</accession>
<dbReference type="Pfam" id="PF14295">
    <property type="entry name" value="PAN_4"/>
    <property type="match status" value="2"/>
</dbReference>
<comment type="caution">
    <text evidence="4">The sequence shown here is derived from an EMBL/GenBank/DDBJ whole genome shotgun (WGS) entry which is preliminary data.</text>
</comment>
<name>A0A821FRT3_9BILA</name>
<proteinExistence type="predicted"/>
<gene>
    <name evidence="3" type="ORF">HFQ381_LOCUS24657</name>
    <name evidence="4" type="ORF">QYT958_LOCUS15119</name>
</gene>